<protein>
    <recommendedName>
        <fullName evidence="10">Polyketide synthase</fullName>
    </recommendedName>
</protein>
<dbReference type="Gene3D" id="3.40.47.10">
    <property type="match status" value="2"/>
</dbReference>
<evidence type="ECO:0000259" key="7">
    <source>
        <dbReference type="PROSITE" id="PS52004"/>
    </source>
</evidence>
<dbReference type="CDD" id="cd00833">
    <property type="entry name" value="PKS"/>
    <property type="match status" value="2"/>
</dbReference>
<dbReference type="Pfam" id="PF18369">
    <property type="entry name" value="PKS_DE"/>
    <property type="match status" value="1"/>
</dbReference>
<dbReference type="InterPro" id="IPR013968">
    <property type="entry name" value="PKS_KR"/>
</dbReference>
<accession>A0A124G8S6</accession>
<dbReference type="InterPro" id="IPR020806">
    <property type="entry name" value="PKS_PP-bd"/>
</dbReference>
<dbReference type="Pfam" id="PF16197">
    <property type="entry name" value="KAsynt_C_assoc"/>
    <property type="match status" value="2"/>
</dbReference>
<dbReference type="FunFam" id="3.40.47.10:FF:000019">
    <property type="entry name" value="Polyketide synthase type I"/>
    <property type="match status" value="2"/>
</dbReference>
<sequence length="2086" mass="215984">MTGSNELRDRLATLAPADARRMLTDLVTELAAAALRRPAGEPVAAGGTFFESGFDSLTAVELHSRLTAATGLALPVTLAFDHPTPAALARHLHGELFDLAPEPDGTGDGPGDASEPIAIVGMACRFPGGAGTPEALWQLVATGTDAIGEFPADRGWDLAALYDPDPEHPGTTYTRHGGFLYDAAGFDAGFFGISPREALAMDAQQRLVLETSWEALERAGIAPDTLREQRVGVFVGAEAQEYGPRLQDAADGLEGYLVTGNAASVASGRVSYTLGLQGPALTVDTACSSSLVALHLAAQAVRQGEATMALAGGVAVMASPASFLAFSRQRGLAPDGRCKPFAAGADGTAWAEGVGMLLVERLSTARAAGRRVLAVIRGSAVNQDGASNGLTAPNGPSQQRVIRQALANAGLTAQDVDAVEAHGTGTTLGDPIEAQALLATYGRDRTGDPLWLGSLKSNIGHAQAAAGVGGVIKMVHAMRHGVLPATLHVDAPTPHVDWTAGAVRLLTEAQPWPGTGRPRRAAVSSFGMSGTNAHVILEAPDEVDDPATVDVPSTVVLPLSGRTPEALAAQAAALRDRLGEPDAGLADLGWSLASARTHFAHRAVVLGADRDELARGLAALAAGDPSATVITGTVAEGRTAFLFTGQGSQRVAMGRELYAREPVFAAAFDEAAWYLDIQLDRPLREALADEDLLARTEYAQPAIFAVQVGLLALVRHRGITADVLAGHSIGEIAAAYAAGVLSLADAAALVGARGRLMQALPPGGSMLAVRAGEHEVRAAFPDLDIAAVNGPAAVVVSGTDADLAAVAGHGWTATRLRTSHAFHSRLMAPMLDEFRRLLRFLTFREPAVPVVSTVTGRPVGPGEWTDPEYWVRHVLHTVRFADALEALAGVTRFVELGPDAVLSALVPGAVPLLRRGHDENQTVAAALAALHTRGAQVDWRALYPHAHLVDLPTYAFQREHYWLDSAPARPAGADALFWAAVDRADPGALAAELGVGAEDVAGVLPALASWRERGKSRSLVDGWRYRVTWRPAADPAPAGLTGTWAVAGDDGHDLAALLTRLGATVVPVADARTGVIAAPSSLTEALHLIQDLIAAGRDVPLWLVTRGAVRTGPADGAPDVDQAALWGLGRVLGLEHPGLWSGLLDLPETVDARATARIGAVLSGALGTEDQIAVRGGGILLRRLTPAPATSGRTWQPRGTVLITGGTGGLGAQVARWAAAHGADRLVLVSRRGPDAPGAADLLAALPHAEIHACDLADRDAVEALLAAVGPLDAVVHAAGIGEDATLADADDEHLRRVVAGKVDGARHLDDLAGDVGAFVVFSSISGVWGSRGQAAYGAANAALDALVERRRTQGRPGTALAWGPWDRIGMAADQQETATLRRQGLLPLPPEQAVAALAAAVGAGDTAITLADVRWDDFVPLFAAARERPLLAELTTAPAAAGTVFSTFGQRLLGLAAPERVRLVADVVRTHVAAVLGHASTDAITPGRAFKELGFDSLTAVELRTRLNAATGLTLPATLAFDHPSVQQLAAYVQQQLAGTLPEQVTAPAGVATGDPIVIVGMGIRFPGGADTPEALWELLAAGADAIGEFPADRGWDLDTLFHPDPDHAGTSYAREGGFLHGAADFDAALFGISPREALAMDPQQRLLLETSWEAFERAGIDPLSLRGQQIGVFAGSNGQDYATHRHDVPSDLEGYLGTGTAGSVVSGRVSYAFGLEGPAVTVDTACSSSLVALHLAVQALRSGECTMALVGGVTVMSTPDAFVDFSRQRGLATDGRCKSFAAAADGTAWGEGAGMLLVERLSAARGAGRSILAVVRGTAVNQDGASNGLTAPNGPAQQRVIRAALNTAGLTAAEVDVVEAHGTGTALGDPIEAQALLATYGQDRERPLLLGSIKSNIGHTQAAAGVAGIVKMVLALRHETLPATLHVDEASPHVDWSAGRVELLTEAQPWRGGDRTRRAAVSSFGVSGTNAHVILEEPPTSPPAQTEALDLPVVPVLVSGHTEEALEAQALWSLDGDVLAIGAAAARRAALSHRAVILGETTVRGVARPGRLAFLFTGQGAQRAGMGRGLYTTFPVFADAFDRV</sequence>
<dbReference type="SMART" id="SM00827">
    <property type="entry name" value="PKS_AT"/>
    <property type="match status" value="1"/>
</dbReference>
<dbReference type="Proteomes" id="UP000053244">
    <property type="component" value="Unassembled WGS sequence"/>
</dbReference>
<keyword evidence="4" id="KW-0511">Multifunctional enzyme</keyword>
<feature type="domain" description="Ketosynthase family 3 (KS3)" evidence="7">
    <location>
        <begin position="114"/>
        <end position="539"/>
    </location>
</feature>
<dbReference type="PROSITE" id="PS52004">
    <property type="entry name" value="KS3_2"/>
    <property type="match status" value="2"/>
</dbReference>
<dbReference type="SUPFAM" id="SSF52151">
    <property type="entry name" value="FabD/lysophospholipase-like"/>
    <property type="match status" value="2"/>
</dbReference>
<comment type="caution">
    <text evidence="8">The sequence shown here is derived from an EMBL/GenBank/DDBJ whole genome shotgun (WGS) entry which is preliminary data.</text>
</comment>
<dbReference type="InterPro" id="IPR018201">
    <property type="entry name" value="Ketoacyl_synth_AS"/>
</dbReference>
<evidence type="ECO:0000313" key="9">
    <source>
        <dbReference type="Proteomes" id="UP000053244"/>
    </source>
</evidence>
<evidence type="ECO:0000256" key="5">
    <source>
        <dbReference type="ARBA" id="ARBA00023315"/>
    </source>
</evidence>
<dbReference type="Pfam" id="PF00550">
    <property type="entry name" value="PP-binding"/>
    <property type="match status" value="2"/>
</dbReference>
<proteinExistence type="predicted"/>
<evidence type="ECO:0000259" key="6">
    <source>
        <dbReference type="PROSITE" id="PS50075"/>
    </source>
</evidence>
<dbReference type="Gene3D" id="3.30.70.3290">
    <property type="match status" value="2"/>
</dbReference>
<dbReference type="SMART" id="SM00825">
    <property type="entry name" value="PKS_KS"/>
    <property type="match status" value="2"/>
</dbReference>
<evidence type="ECO:0000256" key="4">
    <source>
        <dbReference type="ARBA" id="ARBA00023268"/>
    </source>
</evidence>
<organism evidence="8 9">
    <name type="scientific">Actinoplanes awajinensis subsp. mycoplanecinus</name>
    <dbReference type="NCBI Taxonomy" id="135947"/>
    <lineage>
        <taxon>Bacteria</taxon>
        <taxon>Bacillati</taxon>
        <taxon>Actinomycetota</taxon>
        <taxon>Actinomycetes</taxon>
        <taxon>Micromonosporales</taxon>
        <taxon>Micromonosporaceae</taxon>
        <taxon>Actinoplanes</taxon>
    </lineage>
</organism>
<dbReference type="InterPro" id="IPR050091">
    <property type="entry name" value="PKS_NRPS_Biosynth_Enz"/>
</dbReference>
<dbReference type="PROSITE" id="PS00012">
    <property type="entry name" value="PHOSPHOPANTETHEINE"/>
    <property type="match status" value="1"/>
</dbReference>
<evidence type="ECO:0000313" key="8">
    <source>
        <dbReference type="EMBL" id="KUL26892.1"/>
    </source>
</evidence>
<dbReference type="SUPFAM" id="SSF51735">
    <property type="entry name" value="NAD(P)-binding Rossmann-fold domains"/>
    <property type="match status" value="2"/>
</dbReference>
<name>A0A124G8S6_9ACTN</name>
<dbReference type="InterPro" id="IPR041618">
    <property type="entry name" value="PKS_DE"/>
</dbReference>
<evidence type="ECO:0000256" key="2">
    <source>
        <dbReference type="ARBA" id="ARBA00022553"/>
    </source>
</evidence>
<feature type="domain" description="Carrier" evidence="6">
    <location>
        <begin position="1463"/>
        <end position="1538"/>
    </location>
</feature>
<dbReference type="PROSITE" id="PS00606">
    <property type="entry name" value="KS3_1"/>
    <property type="match status" value="2"/>
</dbReference>
<dbReference type="Gene3D" id="3.40.50.720">
    <property type="entry name" value="NAD(P)-binding Rossmann-like Domain"/>
    <property type="match status" value="1"/>
</dbReference>
<dbReference type="GO" id="GO:0006633">
    <property type="term" value="P:fatty acid biosynthetic process"/>
    <property type="evidence" value="ECO:0007669"/>
    <property type="project" value="InterPro"/>
</dbReference>
<dbReference type="SMART" id="SM01294">
    <property type="entry name" value="PKS_PP_betabranch"/>
    <property type="match status" value="2"/>
</dbReference>
<dbReference type="GO" id="GO:0004312">
    <property type="term" value="F:fatty acid synthase activity"/>
    <property type="evidence" value="ECO:0007669"/>
    <property type="project" value="TreeGrafter"/>
</dbReference>
<dbReference type="FunFam" id="1.10.1200.10:FF:000007">
    <property type="entry name" value="Probable polyketide synthase pks17"/>
    <property type="match status" value="1"/>
</dbReference>
<dbReference type="SMART" id="SM00822">
    <property type="entry name" value="PKS_KR"/>
    <property type="match status" value="1"/>
</dbReference>
<dbReference type="InterPro" id="IPR001227">
    <property type="entry name" value="Ac_transferase_dom_sf"/>
</dbReference>
<dbReference type="InterPro" id="IPR014031">
    <property type="entry name" value="Ketoacyl_synth_C"/>
</dbReference>
<evidence type="ECO:0008006" key="10">
    <source>
        <dbReference type="Google" id="ProtNLM"/>
    </source>
</evidence>
<gene>
    <name evidence="8" type="ORF">ADL15_36735</name>
</gene>
<dbReference type="InterPro" id="IPR057326">
    <property type="entry name" value="KR_dom"/>
</dbReference>
<dbReference type="InterPro" id="IPR009081">
    <property type="entry name" value="PP-bd_ACP"/>
</dbReference>
<feature type="domain" description="Carrier" evidence="6">
    <location>
        <begin position="21"/>
        <end position="96"/>
    </location>
</feature>
<keyword evidence="1" id="KW-0596">Phosphopantetheine</keyword>
<dbReference type="GO" id="GO:0004315">
    <property type="term" value="F:3-oxoacyl-[acyl-carrier-protein] synthase activity"/>
    <property type="evidence" value="ECO:0007669"/>
    <property type="project" value="InterPro"/>
</dbReference>
<reference evidence="8 9" key="1">
    <citation type="submission" date="2015-10" db="EMBL/GenBank/DDBJ databases">
        <authorList>
            <person name="Gilbert D.G."/>
        </authorList>
    </citation>
    <scope>NUCLEOTIDE SEQUENCE [LARGE SCALE GENOMIC DNA]</scope>
    <source>
        <strain evidence="8 9">NRRL B-16712</strain>
    </source>
</reference>
<keyword evidence="3" id="KW-0808">Transferase</keyword>
<dbReference type="Gene3D" id="1.10.1200.10">
    <property type="entry name" value="ACP-like"/>
    <property type="match status" value="2"/>
</dbReference>
<evidence type="ECO:0000256" key="1">
    <source>
        <dbReference type="ARBA" id="ARBA00022450"/>
    </source>
</evidence>
<dbReference type="InterPro" id="IPR014043">
    <property type="entry name" value="Acyl_transferase_dom"/>
</dbReference>
<dbReference type="Pfam" id="PF00109">
    <property type="entry name" value="ketoacyl-synt"/>
    <property type="match status" value="2"/>
</dbReference>
<dbReference type="PROSITE" id="PS50075">
    <property type="entry name" value="CARRIER"/>
    <property type="match status" value="2"/>
</dbReference>
<dbReference type="SMART" id="SM00823">
    <property type="entry name" value="PKS_PP"/>
    <property type="match status" value="2"/>
</dbReference>
<dbReference type="EMBL" id="LLZH01000303">
    <property type="protein sequence ID" value="KUL26892.1"/>
    <property type="molecule type" value="Genomic_DNA"/>
</dbReference>
<keyword evidence="5" id="KW-0012">Acyltransferase</keyword>
<dbReference type="InterPro" id="IPR014030">
    <property type="entry name" value="Ketoacyl_synth_N"/>
</dbReference>
<dbReference type="PANTHER" id="PTHR43775">
    <property type="entry name" value="FATTY ACID SYNTHASE"/>
    <property type="match status" value="1"/>
</dbReference>
<keyword evidence="2" id="KW-0597">Phosphoprotein</keyword>
<dbReference type="InterPro" id="IPR036736">
    <property type="entry name" value="ACP-like_sf"/>
</dbReference>
<dbReference type="InterPro" id="IPR036291">
    <property type="entry name" value="NAD(P)-bd_dom_sf"/>
</dbReference>
<dbReference type="CDD" id="cd08952">
    <property type="entry name" value="KR_1_SDR_x"/>
    <property type="match status" value="1"/>
</dbReference>
<dbReference type="InterPro" id="IPR016039">
    <property type="entry name" value="Thiolase-like"/>
</dbReference>
<dbReference type="Pfam" id="PF00698">
    <property type="entry name" value="Acyl_transf_1"/>
    <property type="match status" value="1"/>
</dbReference>
<dbReference type="Gene3D" id="3.40.366.10">
    <property type="entry name" value="Malonyl-Coenzyme A Acyl Carrier Protein, domain 2"/>
    <property type="match status" value="2"/>
</dbReference>
<dbReference type="InterPro" id="IPR032821">
    <property type="entry name" value="PKS_assoc"/>
</dbReference>
<dbReference type="PANTHER" id="PTHR43775:SF51">
    <property type="entry name" value="INACTIVE PHENOLPHTHIOCEROL SYNTHESIS POLYKETIDE SYNTHASE TYPE I PKS1-RELATED"/>
    <property type="match status" value="1"/>
</dbReference>
<keyword evidence="9" id="KW-1185">Reference proteome</keyword>
<dbReference type="InterPro" id="IPR016036">
    <property type="entry name" value="Malonyl_transacylase_ACP-bd"/>
</dbReference>
<dbReference type="SUPFAM" id="SSF47336">
    <property type="entry name" value="ACP-like"/>
    <property type="match status" value="2"/>
</dbReference>
<feature type="non-terminal residue" evidence="8">
    <location>
        <position position="2086"/>
    </location>
</feature>
<dbReference type="OrthoDB" id="5476359at2"/>
<dbReference type="GO" id="GO:0031177">
    <property type="term" value="F:phosphopantetheine binding"/>
    <property type="evidence" value="ECO:0007669"/>
    <property type="project" value="InterPro"/>
</dbReference>
<evidence type="ECO:0000256" key="3">
    <source>
        <dbReference type="ARBA" id="ARBA00022679"/>
    </source>
</evidence>
<dbReference type="SUPFAM" id="SSF53901">
    <property type="entry name" value="Thiolase-like"/>
    <property type="match status" value="2"/>
</dbReference>
<dbReference type="InterPro" id="IPR020841">
    <property type="entry name" value="PKS_Beta-ketoAc_synthase_dom"/>
</dbReference>
<dbReference type="Pfam" id="PF08659">
    <property type="entry name" value="KR"/>
    <property type="match status" value="1"/>
</dbReference>
<dbReference type="InterPro" id="IPR016035">
    <property type="entry name" value="Acyl_Trfase/lysoPLipase"/>
</dbReference>
<dbReference type="Gene3D" id="6.10.140.1830">
    <property type="match status" value="1"/>
</dbReference>
<dbReference type="Pfam" id="PF02801">
    <property type="entry name" value="Ketoacyl-synt_C"/>
    <property type="match status" value="2"/>
</dbReference>
<dbReference type="SUPFAM" id="SSF55048">
    <property type="entry name" value="Probable ACP-binding domain of malonyl-CoA ACP transacylase"/>
    <property type="match status" value="1"/>
</dbReference>
<feature type="domain" description="Ketosynthase family 3 (KS3)" evidence="7">
    <location>
        <begin position="1555"/>
        <end position="1979"/>
    </location>
</feature>
<dbReference type="InterPro" id="IPR006162">
    <property type="entry name" value="Ppantetheine_attach_site"/>
</dbReference>